<dbReference type="SUPFAM" id="SSF46955">
    <property type="entry name" value="Putative DNA-binding domain"/>
    <property type="match status" value="1"/>
</dbReference>
<dbReference type="PANTHER" id="PTHR34585:SF22">
    <property type="entry name" value="HELIX-TURN-HELIX DOMAIN-CONTAINING PROTEIN"/>
    <property type="match status" value="1"/>
</dbReference>
<accession>A0A2S4ZYR5</accession>
<dbReference type="InterPro" id="IPR041657">
    <property type="entry name" value="HTH_17"/>
</dbReference>
<sequence length="95" mass="11125">MEAIILTKDQYETILNRLDEINQKVGAPQKDAGETFIDNSEFLQLLKISKRTAQTWRDEGKISFSQIGNKIYYKLVDVQELLRKHYNKSFKPGKF</sequence>
<organism evidence="2 3">
    <name type="scientific">Solitalea longa</name>
    <dbReference type="NCBI Taxonomy" id="2079460"/>
    <lineage>
        <taxon>Bacteria</taxon>
        <taxon>Pseudomonadati</taxon>
        <taxon>Bacteroidota</taxon>
        <taxon>Sphingobacteriia</taxon>
        <taxon>Sphingobacteriales</taxon>
        <taxon>Sphingobacteriaceae</taxon>
        <taxon>Solitalea</taxon>
    </lineage>
</organism>
<evidence type="ECO:0000313" key="2">
    <source>
        <dbReference type="EMBL" id="POY35501.1"/>
    </source>
</evidence>
<dbReference type="OrthoDB" id="768005at2"/>
<gene>
    <name evidence="2" type="ORF">C3K47_15695</name>
</gene>
<dbReference type="GO" id="GO:0003677">
    <property type="term" value="F:DNA binding"/>
    <property type="evidence" value="ECO:0007669"/>
    <property type="project" value="UniProtKB-KW"/>
</dbReference>
<proteinExistence type="predicted"/>
<dbReference type="EMBL" id="PQVF01000011">
    <property type="protein sequence ID" value="POY35501.1"/>
    <property type="molecule type" value="Genomic_DNA"/>
</dbReference>
<reference evidence="2 3" key="1">
    <citation type="submission" date="2018-01" db="EMBL/GenBank/DDBJ databases">
        <authorList>
            <person name="Gaut B.S."/>
            <person name="Morton B.R."/>
            <person name="Clegg M.T."/>
            <person name="Duvall M.R."/>
        </authorList>
    </citation>
    <scope>NUCLEOTIDE SEQUENCE [LARGE SCALE GENOMIC DNA]</scope>
    <source>
        <strain evidence="2 3">HR-AV</strain>
    </source>
</reference>
<dbReference type="InterPro" id="IPR009061">
    <property type="entry name" value="DNA-bd_dom_put_sf"/>
</dbReference>
<comment type="caution">
    <text evidence="2">The sequence shown here is derived from an EMBL/GenBank/DDBJ whole genome shotgun (WGS) entry which is preliminary data.</text>
</comment>
<dbReference type="Pfam" id="PF12728">
    <property type="entry name" value="HTH_17"/>
    <property type="match status" value="1"/>
</dbReference>
<keyword evidence="3" id="KW-1185">Reference proteome</keyword>
<keyword evidence="2" id="KW-0238">DNA-binding</keyword>
<protein>
    <submittedName>
        <fullName evidence="2">DNA-binding protein</fullName>
    </submittedName>
</protein>
<name>A0A2S4ZYR5_9SPHI</name>
<evidence type="ECO:0000259" key="1">
    <source>
        <dbReference type="Pfam" id="PF12728"/>
    </source>
</evidence>
<feature type="domain" description="Helix-turn-helix" evidence="1">
    <location>
        <begin position="43"/>
        <end position="85"/>
    </location>
</feature>
<dbReference type="PANTHER" id="PTHR34585">
    <property type="match status" value="1"/>
</dbReference>
<dbReference type="Proteomes" id="UP000236893">
    <property type="component" value="Unassembled WGS sequence"/>
</dbReference>
<dbReference type="AlphaFoldDB" id="A0A2S4ZYR5"/>
<evidence type="ECO:0000313" key="3">
    <source>
        <dbReference type="Proteomes" id="UP000236893"/>
    </source>
</evidence>
<dbReference type="RefSeq" id="WP_103790106.1">
    <property type="nucleotide sequence ID" value="NZ_PQVF01000011.1"/>
</dbReference>